<accession>A0ABQ5YN64</accession>
<gene>
    <name evidence="4" type="ORF">GCM10007875_03280</name>
</gene>
<dbReference type="Pfam" id="PF02630">
    <property type="entry name" value="SCO1-SenC"/>
    <property type="match status" value="1"/>
</dbReference>
<dbReference type="InterPro" id="IPR013766">
    <property type="entry name" value="Thioredoxin_domain"/>
</dbReference>
<keyword evidence="4" id="KW-0449">Lipoprotein</keyword>
<dbReference type="PROSITE" id="PS51257">
    <property type="entry name" value="PROKAR_LIPOPROTEIN"/>
    <property type="match status" value="1"/>
</dbReference>
<dbReference type="PROSITE" id="PS51352">
    <property type="entry name" value="THIOREDOXIN_2"/>
    <property type="match status" value="1"/>
</dbReference>
<organism evidence="4 5">
    <name type="scientific">Limnobacter litoralis</name>
    <dbReference type="NCBI Taxonomy" id="481366"/>
    <lineage>
        <taxon>Bacteria</taxon>
        <taxon>Pseudomonadati</taxon>
        <taxon>Pseudomonadota</taxon>
        <taxon>Betaproteobacteria</taxon>
        <taxon>Burkholderiales</taxon>
        <taxon>Burkholderiaceae</taxon>
        <taxon>Limnobacter</taxon>
    </lineage>
</organism>
<evidence type="ECO:0000259" key="3">
    <source>
        <dbReference type="PROSITE" id="PS51352"/>
    </source>
</evidence>
<evidence type="ECO:0000256" key="1">
    <source>
        <dbReference type="ARBA" id="ARBA00010996"/>
    </source>
</evidence>
<dbReference type="InterPro" id="IPR003782">
    <property type="entry name" value="SCO1/SenC"/>
</dbReference>
<dbReference type="SUPFAM" id="SSF52833">
    <property type="entry name" value="Thioredoxin-like"/>
    <property type="match status" value="1"/>
</dbReference>
<dbReference type="InterPro" id="IPR036249">
    <property type="entry name" value="Thioredoxin-like_sf"/>
</dbReference>
<dbReference type="PANTHER" id="PTHR12151:SF25">
    <property type="entry name" value="LINALOOL DEHYDRATASE_ISOMERASE DOMAIN-CONTAINING PROTEIN"/>
    <property type="match status" value="1"/>
</dbReference>
<comment type="caution">
    <text evidence="4">The sequence shown here is derived from an EMBL/GenBank/DDBJ whole genome shotgun (WGS) entry which is preliminary data.</text>
</comment>
<sequence length="201" mass="21834">MLSTQLKRASIGGAFVLALLGLSGCDTKPQFNSTDITGASLTAPFELKDLEGQTRTLASYKGKVVAIFFGYTHCPDVCPTTLAEWAQVKQKLGSKGDKLKVLFVSVDPERDTPELLKQYVPKFDPSFDALTGSEDQLKPLLAGLKVYAAKVPQGDKPGDYLMDHTASSYVFDQTGAIRLLVRYNTPVKDIASDVEQIIDGK</sequence>
<dbReference type="PANTHER" id="PTHR12151">
    <property type="entry name" value="ELECTRON TRANSPORT PROTIN SCO1/SENC FAMILY MEMBER"/>
    <property type="match status" value="1"/>
</dbReference>
<dbReference type="Proteomes" id="UP001156664">
    <property type="component" value="Unassembled WGS sequence"/>
</dbReference>
<evidence type="ECO:0000256" key="2">
    <source>
        <dbReference type="ARBA" id="ARBA00023008"/>
    </source>
</evidence>
<proteinExistence type="inferred from homology"/>
<dbReference type="RefSeq" id="WP_284279576.1">
    <property type="nucleotide sequence ID" value="NZ_BSOJ01000006.1"/>
</dbReference>
<feature type="domain" description="Thioredoxin" evidence="3">
    <location>
        <begin position="22"/>
        <end position="201"/>
    </location>
</feature>
<protein>
    <submittedName>
        <fullName evidence="4">Lipoprotein</fullName>
    </submittedName>
</protein>
<evidence type="ECO:0000313" key="5">
    <source>
        <dbReference type="Proteomes" id="UP001156664"/>
    </source>
</evidence>
<keyword evidence="5" id="KW-1185">Reference proteome</keyword>
<dbReference type="Gene3D" id="3.40.30.10">
    <property type="entry name" value="Glutaredoxin"/>
    <property type="match status" value="1"/>
</dbReference>
<reference evidence="5" key="1">
    <citation type="journal article" date="2019" name="Int. J. Syst. Evol. Microbiol.">
        <title>The Global Catalogue of Microorganisms (GCM) 10K type strain sequencing project: providing services to taxonomists for standard genome sequencing and annotation.</title>
        <authorList>
            <consortium name="The Broad Institute Genomics Platform"/>
            <consortium name="The Broad Institute Genome Sequencing Center for Infectious Disease"/>
            <person name="Wu L."/>
            <person name="Ma J."/>
        </authorList>
    </citation>
    <scope>NUCLEOTIDE SEQUENCE [LARGE SCALE GENOMIC DNA]</scope>
    <source>
        <strain evidence="5">NBRC 105857</strain>
    </source>
</reference>
<comment type="similarity">
    <text evidence="1">Belongs to the SCO1/2 family.</text>
</comment>
<dbReference type="EMBL" id="BSOJ01000006">
    <property type="protein sequence ID" value="GLR25240.1"/>
    <property type="molecule type" value="Genomic_DNA"/>
</dbReference>
<keyword evidence="2" id="KW-0186">Copper</keyword>
<evidence type="ECO:0000313" key="4">
    <source>
        <dbReference type="EMBL" id="GLR25240.1"/>
    </source>
</evidence>
<dbReference type="CDD" id="cd02968">
    <property type="entry name" value="SCO"/>
    <property type="match status" value="1"/>
</dbReference>
<name>A0ABQ5YN64_9BURK</name>